<organism evidence="1 2">
    <name type="scientific">Aeromonas rivipollensis</name>
    <dbReference type="NCBI Taxonomy" id="948519"/>
    <lineage>
        <taxon>Bacteria</taxon>
        <taxon>Pseudomonadati</taxon>
        <taxon>Pseudomonadota</taxon>
        <taxon>Gammaproteobacteria</taxon>
        <taxon>Aeromonadales</taxon>
        <taxon>Aeromonadaceae</taxon>
        <taxon>Aeromonas</taxon>
    </lineage>
</organism>
<protein>
    <submittedName>
        <fullName evidence="1">P27 family phage terminase small subunit</fullName>
    </submittedName>
</protein>
<dbReference type="Pfam" id="PF05119">
    <property type="entry name" value="Terminase_4"/>
    <property type="match status" value="1"/>
</dbReference>
<dbReference type="InterPro" id="IPR006448">
    <property type="entry name" value="Phage_term_ssu_P27"/>
</dbReference>
<sequence>MSLITICGGIALSPAGKKEYNRIKSQLRKERGKEYVTPTVETAIASLAYQIDLMNSATQDLAVTGMTITSDSREGTTTKANPSLNLVKEMQTQIRLSLIELGMTPKSRTAMKIESDTKQENAVTALLDSLKD</sequence>
<reference evidence="1 2" key="1">
    <citation type="submission" date="2020-02" db="EMBL/GenBank/DDBJ databases">
        <title>Genome sequencing of Aeromonas rivipollensis.</title>
        <authorList>
            <person name="Fono-Tamo Ubani E.K."/>
            <person name="Lekota K.E."/>
        </authorList>
    </citation>
    <scope>NUCLEOTIDE SEQUENCE [LARGE SCALE GENOMIC DNA]</scope>
    <source>
        <strain evidence="1 2">G78</strain>
    </source>
</reference>
<name>A0ABX0CYA1_9GAMM</name>
<proteinExistence type="predicted"/>
<dbReference type="Proteomes" id="UP000472827">
    <property type="component" value="Unassembled WGS sequence"/>
</dbReference>
<evidence type="ECO:0000313" key="2">
    <source>
        <dbReference type="Proteomes" id="UP000472827"/>
    </source>
</evidence>
<comment type="caution">
    <text evidence="1">The sequence shown here is derived from an EMBL/GenBank/DDBJ whole genome shotgun (WGS) entry which is preliminary data.</text>
</comment>
<gene>
    <name evidence="1" type="ORF">G4923_09240</name>
</gene>
<keyword evidence="2" id="KW-1185">Reference proteome</keyword>
<dbReference type="RefSeq" id="WP_163136759.1">
    <property type="nucleotide sequence ID" value="NZ_JAAILA010000012.1"/>
</dbReference>
<evidence type="ECO:0000313" key="1">
    <source>
        <dbReference type="EMBL" id="NEX88887.1"/>
    </source>
</evidence>
<dbReference type="EMBL" id="JAAILA010000012">
    <property type="protein sequence ID" value="NEX88887.1"/>
    <property type="molecule type" value="Genomic_DNA"/>
</dbReference>
<accession>A0ABX0CYA1</accession>